<name>A0A0F9E7J0_9ZZZZ</name>
<dbReference type="AlphaFoldDB" id="A0A0F9E7J0"/>
<evidence type="ECO:0000313" key="1">
    <source>
        <dbReference type="EMBL" id="KKL62191.1"/>
    </source>
</evidence>
<sequence length="145" mass="17059">MIHMRDKRAIIIKTPQLQRVRNGLRVVLMKAVTAKLIELLDARKKIMISNDGTRRTIDDLLPEELEQYRTIQQQESRLNNVSGRSICECITCRASDRDMVYNKSYDAWYCTECYGLHRTYAKKRVRKQSQAHEDTTMDELSESFL</sequence>
<organism evidence="1">
    <name type="scientific">marine sediment metagenome</name>
    <dbReference type="NCBI Taxonomy" id="412755"/>
    <lineage>
        <taxon>unclassified sequences</taxon>
        <taxon>metagenomes</taxon>
        <taxon>ecological metagenomes</taxon>
    </lineage>
</organism>
<reference evidence="1" key="1">
    <citation type="journal article" date="2015" name="Nature">
        <title>Complex archaea that bridge the gap between prokaryotes and eukaryotes.</title>
        <authorList>
            <person name="Spang A."/>
            <person name="Saw J.H."/>
            <person name="Jorgensen S.L."/>
            <person name="Zaremba-Niedzwiedzka K."/>
            <person name="Martijn J."/>
            <person name="Lind A.E."/>
            <person name="van Eijk R."/>
            <person name="Schleper C."/>
            <person name="Guy L."/>
            <person name="Ettema T.J."/>
        </authorList>
    </citation>
    <scope>NUCLEOTIDE SEQUENCE</scope>
</reference>
<comment type="caution">
    <text evidence="1">The sequence shown here is derived from an EMBL/GenBank/DDBJ whole genome shotgun (WGS) entry which is preliminary data.</text>
</comment>
<protein>
    <submittedName>
        <fullName evidence="1">Uncharacterized protein</fullName>
    </submittedName>
</protein>
<proteinExistence type="predicted"/>
<dbReference type="EMBL" id="LAZR01028569">
    <property type="protein sequence ID" value="KKL62191.1"/>
    <property type="molecule type" value="Genomic_DNA"/>
</dbReference>
<accession>A0A0F9E7J0</accession>
<gene>
    <name evidence="1" type="ORF">LCGC14_2187670</name>
</gene>